<evidence type="ECO:0000313" key="2">
    <source>
        <dbReference type="Proteomes" id="UP000004625"/>
    </source>
</evidence>
<name>G9ZRA5_9LACO</name>
<comment type="caution">
    <text evidence="1">The sequence shown here is derived from an EMBL/GenBank/DDBJ whole genome shotgun (WGS) entry which is preliminary data.</text>
</comment>
<evidence type="ECO:0000313" key="1">
    <source>
        <dbReference type="EMBL" id="EHL96779.1"/>
    </source>
</evidence>
<gene>
    <name evidence="1" type="ORF">HMPREF9103_02266</name>
</gene>
<proteinExistence type="predicted"/>
<dbReference type="PATRIC" id="fig|797515.3.peg.2043"/>
<dbReference type="AlphaFoldDB" id="G9ZRA5"/>
<protein>
    <submittedName>
        <fullName evidence="1">Uncharacterized protein</fullName>
    </submittedName>
</protein>
<keyword evidence="2" id="KW-1185">Reference proteome</keyword>
<dbReference type="HOGENOM" id="CLU_3201336_0_0_9"/>
<sequence length="45" mass="5322">MASHYIVIFDHQKKRQRKIEGYPKVKVKTLALAVSLKYRALFSMK</sequence>
<accession>G9ZRA5</accession>
<organism evidence="1 2">
    <name type="scientific">Lentilactobacillus parafarraginis F0439</name>
    <dbReference type="NCBI Taxonomy" id="797515"/>
    <lineage>
        <taxon>Bacteria</taxon>
        <taxon>Bacillati</taxon>
        <taxon>Bacillota</taxon>
        <taxon>Bacilli</taxon>
        <taxon>Lactobacillales</taxon>
        <taxon>Lactobacillaceae</taxon>
        <taxon>Lentilactobacillus</taxon>
    </lineage>
</organism>
<dbReference type="EMBL" id="AGEY01000168">
    <property type="protein sequence ID" value="EHL96779.1"/>
    <property type="molecule type" value="Genomic_DNA"/>
</dbReference>
<reference evidence="1 2" key="1">
    <citation type="submission" date="2011-09" db="EMBL/GenBank/DDBJ databases">
        <authorList>
            <person name="Weinstock G."/>
            <person name="Sodergren E."/>
            <person name="Clifton S."/>
            <person name="Fulton L."/>
            <person name="Fulton B."/>
            <person name="Courtney L."/>
            <person name="Fronick C."/>
            <person name="Harrison M."/>
            <person name="Strong C."/>
            <person name="Farmer C."/>
            <person name="Delahaunty K."/>
            <person name="Markovic C."/>
            <person name="Hall O."/>
            <person name="Minx P."/>
            <person name="Tomlinson C."/>
            <person name="Mitreva M."/>
            <person name="Hou S."/>
            <person name="Chen J."/>
            <person name="Wollam A."/>
            <person name="Pepin K.H."/>
            <person name="Johnson M."/>
            <person name="Bhonagiri V."/>
            <person name="Zhang X."/>
            <person name="Suruliraj S."/>
            <person name="Warren W."/>
            <person name="Chinwalla A."/>
            <person name="Mardis E.R."/>
            <person name="Wilson R.K."/>
        </authorList>
    </citation>
    <scope>NUCLEOTIDE SEQUENCE [LARGE SCALE GENOMIC DNA]</scope>
    <source>
        <strain evidence="1 2">F0439</strain>
    </source>
</reference>
<dbReference type="Proteomes" id="UP000004625">
    <property type="component" value="Unassembled WGS sequence"/>
</dbReference>